<dbReference type="OrthoDB" id="306887at2"/>
<dbReference type="AlphaFoldDB" id="C2MEC0"/>
<evidence type="ECO:0000313" key="2">
    <source>
        <dbReference type="Proteomes" id="UP000003303"/>
    </source>
</evidence>
<keyword evidence="2" id="KW-1185">Reference proteome</keyword>
<dbReference type="STRING" id="596327.PORUE0001_0734"/>
<evidence type="ECO:0008006" key="3">
    <source>
        <dbReference type="Google" id="ProtNLM"/>
    </source>
</evidence>
<proteinExistence type="predicted"/>
<dbReference type="EMBL" id="ACLR01000232">
    <property type="protein sequence ID" value="EEK15899.1"/>
    <property type="molecule type" value="Genomic_DNA"/>
</dbReference>
<dbReference type="eggNOG" id="ENOG502ZBZ3">
    <property type="taxonomic scope" value="Bacteria"/>
</dbReference>
<dbReference type="Proteomes" id="UP000003303">
    <property type="component" value="Unassembled WGS sequence"/>
</dbReference>
<comment type="caution">
    <text evidence="1">The sequence shown here is derived from an EMBL/GenBank/DDBJ whole genome shotgun (WGS) entry which is preliminary data.</text>
</comment>
<protein>
    <recommendedName>
        <fullName evidence="3">EcsC family protein</fullName>
    </recommendedName>
</protein>
<gene>
    <name evidence="1" type="ORF">PORUE0001_0734</name>
</gene>
<name>C2MEC0_9PORP</name>
<reference evidence="1 2" key="1">
    <citation type="submission" date="2009-04" db="EMBL/GenBank/DDBJ databases">
        <authorList>
            <person name="Sebastian Y."/>
            <person name="Madupu R."/>
            <person name="Durkin A.S."/>
            <person name="Torralba M."/>
            <person name="Methe B."/>
            <person name="Sutton G.G."/>
            <person name="Strausberg R.L."/>
            <person name="Nelson K.E."/>
        </authorList>
    </citation>
    <scope>NUCLEOTIDE SEQUENCE [LARGE SCALE GENOMIC DNA]</scope>
    <source>
        <strain evidence="1 2">60-3</strain>
    </source>
</reference>
<accession>C2MEC0</accession>
<organism evidence="1 2">
    <name type="scientific">Porphyromonas uenonis 60-3</name>
    <dbReference type="NCBI Taxonomy" id="596327"/>
    <lineage>
        <taxon>Bacteria</taxon>
        <taxon>Pseudomonadati</taxon>
        <taxon>Bacteroidota</taxon>
        <taxon>Bacteroidia</taxon>
        <taxon>Bacteroidales</taxon>
        <taxon>Porphyromonadaceae</taxon>
        <taxon>Porphyromonas</taxon>
    </lineage>
</organism>
<dbReference type="RefSeq" id="WP_007366193.1">
    <property type="nucleotide sequence ID" value="NZ_ACLR01000232.1"/>
</dbReference>
<evidence type="ECO:0000313" key="1">
    <source>
        <dbReference type="EMBL" id="EEK15899.1"/>
    </source>
</evidence>
<sequence length="237" mass="26519">MSLSSKAWDRFLNILLRSDMARVNRVEWLTDVLYPFLSITELEQLATEPPHRFLSVKVLNHIANQEIRRHTELLAIGSAGSSLTGCVGTWVGIPTELAQYSVNILLLIQKLAYLYGWDDFFTYGAVTTETRARFTFLMGSMLGIREADELLRSACTLYQGQVSITPMRYLGKESPIDKVIAEISKRLLILSAKGGITAWIGRKAPLIGVTLGATSSYLLVKPSLVRLKVLLRDLMQE</sequence>